<keyword evidence="2" id="KW-1185">Reference proteome</keyword>
<proteinExistence type="predicted"/>
<organism evidence="1 2">
    <name type="scientific">Actinidia rufa</name>
    <dbReference type="NCBI Taxonomy" id="165716"/>
    <lineage>
        <taxon>Eukaryota</taxon>
        <taxon>Viridiplantae</taxon>
        <taxon>Streptophyta</taxon>
        <taxon>Embryophyta</taxon>
        <taxon>Tracheophyta</taxon>
        <taxon>Spermatophyta</taxon>
        <taxon>Magnoliopsida</taxon>
        <taxon>eudicotyledons</taxon>
        <taxon>Gunneridae</taxon>
        <taxon>Pentapetalae</taxon>
        <taxon>asterids</taxon>
        <taxon>Ericales</taxon>
        <taxon>Actinidiaceae</taxon>
        <taxon>Actinidia</taxon>
    </lineage>
</organism>
<gene>
    <name evidence="1" type="ORF">Acr_29g0003020</name>
</gene>
<dbReference type="EMBL" id="BJWL01000029">
    <property type="protein sequence ID" value="GFZ21140.1"/>
    <property type="molecule type" value="Genomic_DNA"/>
</dbReference>
<accession>A0A7J0HDD1</accession>
<dbReference type="Proteomes" id="UP000585474">
    <property type="component" value="Unassembled WGS sequence"/>
</dbReference>
<dbReference type="OrthoDB" id="10309868at2759"/>
<dbReference type="AlphaFoldDB" id="A0A7J0HDD1"/>
<comment type="caution">
    <text evidence="1">The sequence shown here is derived from an EMBL/GenBank/DDBJ whole genome shotgun (WGS) entry which is preliminary data.</text>
</comment>
<evidence type="ECO:0000313" key="2">
    <source>
        <dbReference type="Proteomes" id="UP000585474"/>
    </source>
</evidence>
<evidence type="ECO:0000313" key="1">
    <source>
        <dbReference type="EMBL" id="GFZ21140.1"/>
    </source>
</evidence>
<sequence length="698" mass="78975">MFSSIFTTTLSPPNPHRDVRHSINKVFGIPSKKRKCKGINYTMMSPNLARARIPNELSLQSKLGGSLCQSSMRTPFEIGLAREEVPTSYRHGASSETLCAGAPRNHHYRRIPSRAKPIVTPKAPLFSELGRITAHAAEAWSSQSQLTDIAGVKSRAKFRYKGEQCYSHGGEASQVSCSGGQTTYAAAELQQVDEASRNYSAEISRRPDRGPDWRADTTRLGRFTLYDGKSDPRPHISHAKQMMALWNHMDVLMCLVFPLSLGDLGLKWFKHTFREADQEFLLVTESFVARFVINTMAPKGVSSLLTLRKGKNETIHNYKKRYWKTYNEIEECFEELTVVSYKLWLTIGERLWENLKLNPSFDLWDLMSQSAKKLRVAAAEPGSLTFTKANIDRVQHPYSDPLVIQLRINNYDVRRVLVNTGSSVEGMVSTLYQVIKFATFYREETLYGDQVAAKQCYLAAVSIKAAMKEVHLVEEEYEVLEDVGWNPEAKVVEDLVRFELDEPSSNRFFLTRANLEERERTELIQFLKANIESKLGGSLRRSSMRTPFDFGLARVEVQISYCHGASSETLCARAQRNHHYRRMPSRAKPIITPEAPLLSELGIIIVLKAWMETPTVDNKLPATPQKHGWVSHPLTDTVGVEPRVEFRRLTLSSENRFPKTTLATILTIVVLVGEASQVSCSRGQSYLRSRRIAAGVYT</sequence>
<protein>
    <submittedName>
        <fullName evidence="1">Uncharacterized protein</fullName>
    </submittedName>
</protein>
<name>A0A7J0HDD1_9ERIC</name>
<reference evidence="1 2" key="1">
    <citation type="submission" date="2019-07" db="EMBL/GenBank/DDBJ databases">
        <title>De Novo Assembly of kiwifruit Actinidia rufa.</title>
        <authorList>
            <person name="Sugita-Konishi S."/>
            <person name="Sato K."/>
            <person name="Mori E."/>
            <person name="Abe Y."/>
            <person name="Kisaki G."/>
            <person name="Hamano K."/>
            <person name="Suezawa K."/>
            <person name="Otani M."/>
            <person name="Fukuda T."/>
            <person name="Manabe T."/>
            <person name="Gomi K."/>
            <person name="Tabuchi M."/>
            <person name="Akimitsu K."/>
            <person name="Kataoka I."/>
        </authorList>
    </citation>
    <scope>NUCLEOTIDE SEQUENCE [LARGE SCALE GENOMIC DNA]</scope>
    <source>
        <strain evidence="2">cv. Fuchu</strain>
    </source>
</reference>